<dbReference type="PANTHER" id="PTHR24252">
    <property type="entry name" value="ACROSIN-RELATED"/>
    <property type="match status" value="1"/>
</dbReference>
<evidence type="ECO:0000259" key="5">
    <source>
        <dbReference type="PROSITE" id="PS50240"/>
    </source>
</evidence>
<keyword evidence="2" id="KW-0378">Hydrolase</keyword>
<dbReference type="Gene3D" id="4.10.400.10">
    <property type="entry name" value="Low-density Lipoprotein Receptor"/>
    <property type="match status" value="2"/>
</dbReference>
<accession>A0A7J7JM04</accession>
<dbReference type="InterPro" id="IPR036055">
    <property type="entry name" value="LDL_receptor-like_sf"/>
</dbReference>
<dbReference type="GO" id="GO:0004252">
    <property type="term" value="F:serine-type endopeptidase activity"/>
    <property type="evidence" value="ECO:0007669"/>
    <property type="project" value="InterPro"/>
</dbReference>
<feature type="domain" description="Peptidase S1" evidence="5">
    <location>
        <begin position="5"/>
        <end position="272"/>
    </location>
</feature>
<dbReference type="SUPFAM" id="SSF50494">
    <property type="entry name" value="Trypsin-like serine proteases"/>
    <property type="match status" value="2"/>
</dbReference>
<dbReference type="SMART" id="SM00192">
    <property type="entry name" value="LDLa"/>
    <property type="match status" value="2"/>
</dbReference>
<keyword evidence="1" id="KW-0645">Protease</keyword>
<comment type="caution">
    <text evidence="4">Lacks conserved residue(s) required for the propagation of feature annotation.</text>
</comment>
<dbReference type="Pfam" id="PF00089">
    <property type="entry name" value="Trypsin"/>
    <property type="match status" value="2"/>
</dbReference>
<sequence>MSPDLAEALRKSDTEFPWVVSIHQKEKKCQGAIVDEEWVITSINCVDHKHFYTNFEEDALTVVAGEGTSSRQSRNVYKVIRNHFEAVSGLSPYDNVILLQVFPPFELSPSTHQVCLQQPALLPHYNCFAAGYNAETKKTEHVRVVLETDESNCGSEELRNGTACFNYPHSGKSKACLDSVGSPISCLDPVTNSWTLSAILSTKIGCGINKRQALHFDQMPVYYWANIITSLPEEITPNCEGLAQFQKVRVSKGIREDQYYVDVLGWGEYEAWYTVYNLSSAFGIIAEKLDQWDYTPYVRLIKNDTGVTNKNVAVMDCPSSAEDMCSCEIKYVSYHASMKEADVLHFVDDTNEDGRVDDSDYDSELWDYDNTDGLDADQLSQDYAEGITLDEVLPTGEALQCPKPELTGERLCADNSSCIRSDSVCDSFSDCKDNSDEERDICEKYHGYRCPAKWFKCRTTYDCQPWTARCDGNQDCLDGSDEHDCVRVMDDETVYVEKYGLSLPLSGLPSQVSDETETQLGILLCQIMGYGQFVNLSTIDSSEREFPQGCYKLDTESDGEKLLVYTDFERYKASVCNTTFKIVCGRLRCGTTIGAQGPERPAGWPADPPSILPVANTVNRDYPWVVHVMRDNVPLCSATIIQPDWVVTSANCLVDLASDLTVEFTDVSSETKIHNVVRKVDYFSLVNQEEPERNVSLLAVNPPFDFSSISHPLCVIPPLYIPESYCTISGRDTTTNAVVHVRVKLREADECRDMGVTLEGSQWDNLCVEVIPTVLDVDSGKTDVDGCIITKGSSLQCLDGLRKRYSFAAVITQNIGKNCTDETESTMFPVAANMTSMLDWLMIAVEELKGLENITCSDEGEEAGSKHLLTFRSAHYLDEWYITTDKGVGVKWDNTDTLGEITAKLIEFFGSGKVTSTEGGLGNTVLSDTITTTGTLTLSSCNAGTCNCAFASTPEGVMKFYTAGAGNIPEEEYQDTDGIISGPTD</sequence>
<comment type="caution">
    <text evidence="6">The sequence shown here is derived from an EMBL/GenBank/DDBJ whole genome shotgun (WGS) entry which is preliminary data.</text>
</comment>
<dbReference type="Proteomes" id="UP000593567">
    <property type="component" value="Unassembled WGS sequence"/>
</dbReference>
<dbReference type="GO" id="GO:0006508">
    <property type="term" value="P:proteolysis"/>
    <property type="evidence" value="ECO:0007669"/>
    <property type="project" value="UniProtKB-KW"/>
</dbReference>
<dbReference type="CDD" id="cd00112">
    <property type="entry name" value="LDLa"/>
    <property type="match status" value="2"/>
</dbReference>
<dbReference type="InterPro" id="IPR043504">
    <property type="entry name" value="Peptidase_S1_PA_chymotrypsin"/>
</dbReference>
<dbReference type="PRINTS" id="PR00261">
    <property type="entry name" value="LDLRECEPTOR"/>
</dbReference>
<gene>
    <name evidence="6" type="ORF">EB796_014797</name>
</gene>
<evidence type="ECO:0000256" key="3">
    <source>
        <dbReference type="ARBA" id="ARBA00023157"/>
    </source>
</evidence>
<keyword evidence="3 4" id="KW-1015">Disulfide bond</keyword>
<dbReference type="InterPro" id="IPR002172">
    <property type="entry name" value="LDrepeatLR_classA_rpt"/>
</dbReference>
<evidence type="ECO:0000256" key="2">
    <source>
        <dbReference type="ARBA" id="ARBA00022801"/>
    </source>
</evidence>
<evidence type="ECO:0000313" key="7">
    <source>
        <dbReference type="Proteomes" id="UP000593567"/>
    </source>
</evidence>
<dbReference type="EMBL" id="VXIV02002186">
    <property type="protein sequence ID" value="KAF6026903.1"/>
    <property type="molecule type" value="Genomic_DNA"/>
</dbReference>
<dbReference type="PROSITE" id="PS50240">
    <property type="entry name" value="TRYPSIN_DOM"/>
    <property type="match status" value="2"/>
</dbReference>
<dbReference type="SMART" id="SM00020">
    <property type="entry name" value="Tryp_SPc"/>
    <property type="match status" value="1"/>
</dbReference>
<dbReference type="OrthoDB" id="5979691at2759"/>
<reference evidence="6" key="1">
    <citation type="submission" date="2020-06" db="EMBL/GenBank/DDBJ databases">
        <title>Draft genome of Bugula neritina, a colonial animal packing powerful symbionts and potential medicines.</title>
        <authorList>
            <person name="Rayko M."/>
        </authorList>
    </citation>
    <scope>NUCLEOTIDE SEQUENCE [LARGE SCALE GENOMIC DNA]</scope>
    <source>
        <strain evidence="6">Kwan_BN1</strain>
    </source>
</reference>
<evidence type="ECO:0000256" key="4">
    <source>
        <dbReference type="PROSITE-ProRule" id="PRU00124"/>
    </source>
</evidence>
<name>A0A7J7JM04_BUGNE</name>
<dbReference type="PANTHER" id="PTHR24252:SF17">
    <property type="entry name" value="SUPPRESSOR OF TUMORIGENICITY 14 PROTEIN HOMOLOG-RELATED"/>
    <property type="match status" value="1"/>
</dbReference>
<evidence type="ECO:0000313" key="6">
    <source>
        <dbReference type="EMBL" id="KAF6026903.1"/>
    </source>
</evidence>
<dbReference type="PROSITE" id="PS50068">
    <property type="entry name" value="LDLRA_2"/>
    <property type="match status" value="2"/>
</dbReference>
<keyword evidence="7" id="KW-1185">Reference proteome</keyword>
<dbReference type="Pfam" id="PF00057">
    <property type="entry name" value="Ldl_recept_a"/>
    <property type="match status" value="1"/>
</dbReference>
<proteinExistence type="predicted"/>
<evidence type="ECO:0000256" key="1">
    <source>
        <dbReference type="ARBA" id="ARBA00022670"/>
    </source>
</evidence>
<feature type="domain" description="Peptidase S1" evidence="5">
    <location>
        <begin position="592"/>
        <end position="846"/>
    </location>
</feature>
<organism evidence="6 7">
    <name type="scientific">Bugula neritina</name>
    <name type="common">Brown bryozoan</name>
    <name type="synonym">Sertularia neritina</name>
    <dbReference type="NCBI Taxonomy" id="10212"/>
    <lineage>
        <taxon>Eukaryota</taxon>
        <taxon>Metazoa</taxon>
        <taxon>Spiralia</taxon>
        <taxon>Lophotrochozoa</taxon>
        <taxon>Bryozoa</taxon>
        <taxon>Gymnolaemata</taxon>
        <taxon>Cheilostomatida</taxon>
        <taxon>Flustrina</taxon>
        <taxon>Buguloidea</taxon>
        <taxon>Bugulidae</taxon>
        <taxon>Bugula</taxon>
    </lineage>
</organism>
<dbReference type="InterPro" id="IPR001254">
    <property type="entry name" value="Trypsin_dom"/>
</dbReference>
<dbReference type="AlphaFoldDB" id="A0A7J7JM04"/>
<feature type="disulfide bond" evidence="4">
    <location>
        <begin position="470"/>
        <end position="485"/>
    </location>
</feature>
<dbReference type="InterPro" id="IPR009003">
    <property type="entry name" value="Peptidase_S1_PA"/>
</dbReference>
<dbReference type="Gene3D" id="2.40.10.10">
    <property type="entry name" value="Trypsin-like serine proteases"/>
    <property type="match status" value="2"/>
</dbReference>
<dbReference type="SUPFAM" id="SSF57424">
    <property type="entry name" value="LDL receptor-like module"/>
    <property type="match status" value="2"/>
</dbReference>
<protein>
    <submittedName>
        <fullName evidence="6">TMPRSS3</fullName>
    </submittedName>
</protein>